<feature type="transmembrane region" description="Helical" evidence="6">
    <location>
        <begin position="6"/>
        <end position="26"/>
    </location>
</feature>
<comment type="subcellular location">
    <subcellularLocation>
        <location evidence="1">Cell membrane</location>
        <topology evidence="1">Multi-pass membrane protein</topology>
    </subcellularLocation>
</comment>
<dbReference type="GO" id="GO:0005886">
    <property type="term" value="C:plasma membrane"/>
    <property type="evidence" value="ECO:0007669"/>
    <property type="project" value="UniProtKB-SubCell"/>
</dbReference>
<organism evidence="7 8">
    <name type="scientific">Gemmobacter aquatilis</name>
    <dbReference type="NCBI Taxonomy" id="933059"/>
    <lineage>
        <taxon>Bacteria</taxon>
        <taxon>Pseudomonadati</taxon>
        <taxon>Pseudomonadota</taxon>
        <taxon>Alphaproteobacteria</taxon>
        <taxon>Rhodobacterales</taxon>
        <taxon>Paracoccaceae</taxon>
        <taxon>Gemmobacter</taxon>
    </lineage>
</organism>
<feature type="transmembrane region" description="Helical" evidence="6">
    <location>
        <begin position="178"/>
        <end position="199"/>
    </location>
</feature>
<dbReference type="EMBL" id="FOCE01000003">
    <property type="protein sequence ID" value="SEN11014.1"/>
    <property type="molecule type" value="Genomic_DNA"/>
</dbReference>
<evidence type="ECO:0000256" key="4">
    <source>
        <dbReference type="ARBA" id="ARBA00022989"/>
    </source>
</evidence>
<dbReference type="OrthoDB" id="5638726at2"/>
<keyword evidence="3 6" id="KW-0812">Transmembrane</keyword>
<feature type="transmembrane region" description="Helical" evidence="6">
    <location>
        <begin position="145"/>
        <end position="166"/>
    </location>
</feature>
<dbReference type="Proteomes" id="UP000198761">
    <property type="component" value="Unassembled WGS sequence"/>
</dbReference>
<feature type="transmembrane region" description="Helical" evidence="6">
    <location>
        <begin position="67"/>
        <end position="86"/>
    </location>
</feature>
<reference evidence="7 8" key="1">
    <citation type="submission" date="2016-10" db="EMBL/GenBank/DDBJ databases">
        <authorList>
            <person name="de Groot N.N."/>
        </authorList>
    </citation>
    <scope>NUCLEOTIDE SEQUENCE [LARGE SCALE GENOMIC DNA]</scope>
    <source>
        <strain evidence="7 8">DSM 3857</strain>
    </source>
</reference>
<evidence type="ECO:0000313" key="7">
    <source>
        <dbReference type="EMBL" id="SEN11014.1"/>
    </source>
</evidence>
<dbReference type="RefSeq" id="WP_091299574.1">
    <property type="nucleotide sequence ID" value="NZ_FOCE01000003.1"/>
</dbReference>
<dbReference type="STRING" id="933059.SAMN04488103_103139"/>
<dbReference type="InterPro" id="IPR001123">
    <property type="entry name" value="LeuE-type"/>
</dbReference>
<evidence type="ECO:0000256" key="6">
    <source>
        <dbReference type="SAM" id="Phobius"/>
    </source>
</evidence>
<keyword evidence="8" id="KW-1185">Reference proteome</keyword>
<evidence type="ECO:0000313" key="8">
    <source>
        <dbReference type="Proteomes" id="UP000198761"/>
    </source>
</evidence>
<dbReference type="AlphaFoldDB" id="A0A1H8DVY0"/>
<dbReference type="GO" id="GO:0015171">
    <property type="term" value="F:amino acid transmembrane transporter activity"/>
    <property type="evidence" value="ECO:0007669"/>
    <property type="project" value="TreeGrafter"/>
</dbReference>
<evidence type="ECO:0000256" key="3">
    <source>
        <dbReference type="ARBA" id="ARBA00022692"/>
    </source>
</evidence>
<keyword evidence="5 6" id="KW-0472">Membrane</keyword>
<dbReference type="Pfam" id="PF01810">
    <property type="entry name" value="LysE"/>
    <property type="match status" value="1"/>
</dbReference>
<proteinExistence type="predicted"/>
<dbReference type="PANTHER" id="PTHR30086">
    <property type="entry name" value="ARGININE EXPORTER PROTEIN ARGO"/>
    <property type="match status" value="1"/>
</dbReference>
<evidence type="ECO:0000256" key="2">
    <source>
        <dbReference type="ARBA" id="ARBA00022475"/>
    </source>
</evidence>
<evidence type="ECO:0000256" key="1">
    <source>
        <dbReference type="ARBA" id="ARBA00004651"/>
    </source>
</evidence>
<feature type="transmembrane region" description="Helical" evidence="6">
    <location>
        <begin position="38"/>
        <end position="61"/>
    </location>
</feature>
<dbReference type="PANTHER" id="PTHR30086:SF20">
    <property type="entry name" value="ARGININE EXPORTER PROTEIN ARGO-RELATED"/>
    <property type="match status" value="1"/>
</dbReference>
<evidence type="ECO:0000256" key="5">
    <source>
        <dbReference type="ARBA" id="ARBA00023136"/>
    </source>
</evidence>
<sequence length="201" mass="20565">MVEAAVAGYFVALSLIAAIGAQNAFVLRQGLRREHVAVVVAVCAGSDAVLIAAGVAGFGAISAAAPWFAVAMRWLGVGFLAVYGALRFRAALKGGEALLPTASAPAPLRRVVAMCLLFTWANPHVYLDTVVLIGSISAQYAPHGVVFGAAASLASLSFFSALGFGARLLAPVFARPVAWVWLEVAVGCVMWALALGLALGG</sequence>
<keyword evidence="2" id="KW-1003">Cell membrane</keyword>
<accession>A0A1H8DVY0</accession>
<name>A0A1H8DVY0_9RHOB</name>
<protein>
    <submittedName>
        <fullName evidence="7">L-lysine exporter family protein LysE/ArgO</fullName>
    </submittedName>
</protein>
<keyword evidence="4 6" id="KW-1133">Transmembrane helix</keyword>
<gene>
    <name evidence="7" type="ORF">SAMN04488103_103139</name>
</gene>